<evidence type="ECO:0000256" key="6">
    <source>
        <dbReference type="ARBA" id="ARBA00022679"/>
    </source>
</evidence>
<dbReference type="Pfam" id="PF00202">
    <property type="entry name" value="Aminotran_3"/>
    <property type="match status" value="1"/>
</dbReference>
<evidence type="ECO:0000313" key="10">
    <source>
        <dbReference type="EMBL" id="CAK9208729.1"/>
    </source>
</evidence>
<comment type="similarity">
    <text evidence="3 9">Belongs to the class-III pyridoxal-phosphate-dependent aminotransferase family.</text>
</comment>
<comment type="cofactor">
    <cofactor evidence="1">
        <name>pyridoxal 5'-phosphate</name>
        <dbReference type="ChEBI" id="CHEBI:597326"/>
    </cofactor>
</comment>
<evidence type="ECO:0000256" key="8">
    <source>
        <dbReference type="ARBA" id="ARBA00030587"/>
    </source>
</evidence>
<dbReference type="InterPro" id="IPR015421">
    <property type="entry name" value="PyrdxlP-dep_Trfase_major"/>
</dbReference>
<evidence type="ECO:0000256" key="5">
    <source>
        <dbReference type="ARBA" id="ARBA00022576"/>
    </source>
</evidence>
<dbReference type="InterPro" id="IPR050103">
    <property type="entry name" value="Class-III_PLP-dep_AT"/>
</dbReference>
<dbReference type="InterPro" id="IPR049704">
    <property type="entry name" value="Aminotrans_3_PPA_site"/>
</dbReference>
<keyword evidence="7 9" id="KW-0663">Pyridoxal phosphate</keyword>
<dbReference type="PIRSF" id="PIRSF000521">
    <property type="entry name" value="Transaminase_4ab_Lys_Orn"/>
    <property type="match status" value="1"/>
</dbReference>
<keyword evidence="5" id="KW-0032">Aminotransferase</keyword>
<dbReference type="NCBIfam" id="TIGR01885">
    <property type="entry name" value="Orn_aminotrans"/>
    <property type="match status" value="1"/>
</dbReference>
<dbReference type="Gene3D" id="3.40.640.10">
    <property type="entry name" value="Type I PLP-dependent aspartate aminotransferase-like (Major domain)"/>
    <property type="match status" value="1"/>
</dbReference>
<sequence>MAAWRASRAVQTDVIARLIRGSILQPCQKSSRVISTAISTEAISHEKSADGSHTSEELIQWEDTFSAHNYHPVPVVFSKAKDAEVWDPEGRKYLDFLAAYSAVNQGHGNQRIVDALVDQAQRITLSSRAFHNDKFPMFARLLTSTFGYDMMLPMNTGAEGVETALKLARKWGYEKKGIPKDQALIVSCCGCFHGRTMGAISMSCDNEATRGFGPAVGGHVKVDFGDADALAAVLEEHGEKVAAFLFEPIQGEAGVIVPPDGYLTAVRKLCTNHNVLMIADEIQTGIARTGRLLACDWEDIRPDVVILGKALGGGVLPVSAVLADKEIMLCIRPGEHGSTFGGNPLASAVAIAALEVVTEDKLSERAEKLGEQFRAQLQSVQKTYPDLVKEVRGRGLLNAVELFPSGLGNVSTYDVCLRLKERGILAKPTHDTIIRLSPPLTISQRQLEEAVKALNDVFEFDLPNMKHDTEGSTIRKTPQACDRCGRYKYKMPETDL</sequence>
<dbReference type="SUPFAM" id="SSF53383">
    <property type="entry name" value="PLP-dependent transferases"/>
    <property type="match status" value="1"/>
</dbReference>
<dbReference type="Gene3D" id="3.90.1150.10">
    <property type="entry name" value="Aspartate Aminotransferase, domain 1"/>
    <property type="match status" value="1"/>
</dbReference>
<evidence type="ECO:0000256" key="4">
    <source>
        <dbReference type="ARBA" id="ARBA00012924"/>
    </source>
</evidence>
<dbReference type="InterPro" id="IPR015422">
    <property type="entry name" value="PyrdxlP-dep_Trfase_small"/>
</dbReference>
<evidence type="ECO:0000256" key="3">
    <source>
        <dbReference type="ARBA" id="ARBA00008954"/>
    </source>
</evidence>
<proteinExistence type="inferred from homology"/>
<protein>
    <recommendedName>
        <fullName evidence="4">ornithine aminotransferase</fullName>
        <ecNumber evidence="4">2.6.1.13</ecNumber>
    </recommendedName>
    <alternativeName>
        <fullName evidence="8">Ornithine--oxo-acid aminotransferase</fullName>
    </alternativeName>
</protein>
<dbReference type="PANTHER" id="PTHR11986:SF18">
    <property type="entry name" value="ORNITHINE AMINOTRANSFERASE, MITOCHONDRIAL"/>
    <property type="match status" value="1"/>
</dbReference>
<dbReference type="PROSITE" id="PS00600">
    <property type="entry name" value="AA_TRANSFER_CLASS_3"/>
    <property type="match status" value="1"/>
</dbReference>
<name>A0ABP0TZK1_9BRYO</name>
<keyword evidence="6" id="KW-0808">Transferase</keyword>
<dbReference type="Proteomes" id="UP001497512">
    <property type="component" value="Chromosome 17"/>
</dbReference>
<dbReference type="EMBL" id="OZ019909">
    <property type="protein sequence ID" value="CAK9208729.1"/>
    <property type="molecule type" value="Genomic_DNA"/>
</dbReference>
<dbReference type="InterPro" id="IPR010164">
    <property type="entry name" value="Orn_aminotrans"/>
</dbReference>
<gene>
    <name evidence="10" type="ORF">CSSPTR1EN2_LOCUS9329</name>
</gene>
<evidence type="ECO:0000256" key="1">
    <source>
        <dbReference type="ARBA" id="ARBA00001933"/>
    </source>
</evidence>
<comment type="pathway">
    <text evidence="2">Amino-acid biosynthesis; L-proline biosynthesis; L-glutamate 5-semialdehyde from L-ornithine: step 1/1.</text>
</comment>
<dbReference type="InterPro" id="IPR015424">
    <property type="entry name" value="PyrdxlP-dep_Trfase"/>
</dbReference>
<evidence type="ECO:0000256" key="2">
    <source>
        <dbReference type="ARBA" id="ARBA00004998"/>
    </source>
</evidence>
<dbReference type="EC" id="2.6.1.13" evidence="4"/>
<reference evidence="10" key="1">
    <citation type="submission" date="2024-02" db="EMBL/GenBank/DDBJ databases">
        <authorList>
            <consortium name="ELIXIR-Norway"/>
            <consortium name="Elixir Norway"/>
        </authorList>
    </citation>
    <scope>NUCLEOTIDE SEQUENCE</scope>
</reference>
<dbReference type="InterPro" id="IPR005814">
    <property type="entry name" value="Aminotrans_3"/>
</dbReference>
<dbReference type="CDD" id="cd00610">
    <property type="entry name" value="OAT_like"/>
    <property type="match status" value="1"/>
</dbReference>
<keyword evidence="11" id="KW-1185">Reference proteome</keyword>
<evidence type="ECO:0000256" key="7">
    <source>
        <dbReference type="ARBA" id="ARBA00022898"/>
    </source>
</evidence>
<evidence type="ECO:0000313" key="11">
    <source>
        <dbReference type="Proteomes" id="UP001497512"/>
    </source>
</evidence>
<organism evidence="10 11">
    <name type="scientific">Sphagnum troendelagicum</name>
    <dbReference type="NCBI Taxonomy" id="128251"/>
    <lineage>
        <taxon>Eukaryota</taxon>
        <taxon>Viridiplantae</taxon>
        <taxon>Streptophyta</taxon>
        <taxon>Embryophyta</taxon>
        <taxon>Bryophyta</taxon>
        <taxon>Sphagnophytina</taxon>
        <taxon>Sphagnopsida</taxon>
        <taxon>Sphagnales</taxon>
        <taxon>Sphagnaceae</taxon>
        <taxon>Sphagnum</taxon>
    </lineage>
</organism>
<accession>A0ABP0TZK1</accession>
<evidence type="ECO:0000256" key="9">
    <source>
        <dbReference type="RuleBase" id="RU003560"/>
    </source>
</evidence>
<dbReference type="PANTHER" id="PTHR11986">
    <property type="entry name" value="AMINOTRANSFERASE CLASS III"/>
    <property type="match status" value="1"/>
</dbReference>